<organism evidence="2 3">
    <name type="scientific">Oryza meyeriana var. granulata</name>
    <dbReference type="NCBI Taxonomy" id="110450"/>
    <lineage>
        <taxon>Eukaryota</taxon>
        <taxon>Viridiplantae</taxon>
        <taxon>Streptophyta</taxon>
        <taxon>Embryophyta</taxon>
        <taxon>Tracheophyta</taxon>
        <taxon>Spermatophyta</taxon>
        <taxon>Magnoliopsida</taxon>
        <taxon>Liliopsida</taxon>
        <taxon>Poales</taxon>
        <taxon>Poaceae</taxon>
        <taxon>BOP clade</taxon>
        <taxon>Oryzoideae</taxon>
        <taxon>Oryzeae</taxon>
        <taxon>Oryzinae</taxon>
        <taxon>Oryza</taxon>
        <taxon>Oryza meyeriana</taxon>
    </lineage>
</organism>
<accession>A0A6G1D4J7</accession>
<dbReference type="Proteomes" id="UP000479710">
    <property type="component" value="Unassembled WGS sequence"/>
</dbReference>
<dbReference type="AlphaFoldDB" id="A0A6G1D4J7"/>
<feature type="region of interest" description="Disordered" evidence="1">
    <location>
        <begin position="50"/>
        <end position="81"/>
    </location>
</feature>
<dbReference type="EMBL" id="SPHZ02000007">
    <property type="protein sequence ID" value="KAF0906643.1"/>
    <property type="molecule type" value="Genomic_DNA"/>
</dbReference>
<sequence length="81" mass="8757">MPEQAACRTPTLRLHATPCQPSRANYAAPKLCAPLLPPGQTTNHRYPLTVGPKNVDTEASFDPPLGQPSPLACHHPRRAPK</sequence>
<evidence type="ECO:0000313" key="2">
    <source>
        <dbReference type="EMBL" id="KAF0906643.1"/>
    </source>
</evidence>
<evidence type="ECO:0000256" key="1">
    <source>
        <dbReference type="SAM" id="MobiDB-lite"/>
    </source>
</evidence>
<reference evidence="2 3" key="1">
    <citation type="submission" date="2019-11" db="EMBL/GenBank/DDBJ databases">
        <title>Whole genome sequence of Oryza granulata.</title>
        <authorList>
            <person name="Li W."/>
        </authorList>
    </citation>
    <scope>NUCLEOTIDE SEQUENCE [LARGE SCALE GENOMIC DNA]</scope>
    <source>
        <strain evidence="3">cv. Menghai</strain>
        <tissue evidence="2">Leaf</tissue>
    </source>
</reference>
<evidence type="ECO:0000313" key="3">
    <source>
        <dbReference type="Proteomes" id="UP000479710"/>
    </source>
</evidence>
<gene>
    <name evidence="2" type="ORF">E2562_012224</name>
</gene>
<protein>
    <submittedName>
        <fullName evidence="2">Uncharacterized protein</fullName>
    </submittedName>
</protein>
<proteinExistence type="predicted"/>
<comment type="caution">
    <text evidence="2">The sequence shown here is derived from an EMBL/GenBank/DDBJ whole genome shotgun (WGS) entry which is preliminary data.</text>
</comment>
<name>A0A6G1D4J7_9ORYZ</name>
<keyword evidence="3" id="KW-1185">Reference proteome</keyword>